<comment type="caution">
    <text evidence="2">The sequence shown here is derived from an EMBL/GenBank/DDBJ whole genome shotgun (WGS) entry which is preliminary data.</text>
</comment>
<accession>A0ABU5RDX0</accession>
<reference evidence="2 3" key="1">
    <citation type="submission" date="2023-12" db="EMBL/GenBank/DDBJ databases">
        <title>Amycolatopsis sp. V23-08.</title>
        <authorList>
            <person name="Somphong A."/>
        </authorList>
    </citation>
    <scope>NUCLEOTIDE SEQUENCE [LARGE SCALE GENOMIC DNA]</scope>
    <source>
        <strain evidence="2 3">V23-08</strain>
    </source>
</reference>
<organism evidence="2 3">
    <name type="scientific">Amycolatopsis heterodermiae</name>
    <dbReference type="NCBI Taxonomy" id="3110235"/>
    <lineage>
        <taxon>Bacteria</taxon>
        <taxon>Bacillati</taxon>
        <taxon>Actinomycetota</taxon>
        <taxon>Actinomycetes</taxon>
        <taxon>Pseudonocardiales</taxon>
        <taxon>Pseudonocardiaceae</taxon>
        <taxon>Amycolatopsis</taxon>
    </lineage>
</organism>
<feature type="compositionally biased region" description="Polar residues" evidence="1">
    <location>
        <begin position="23"/>
        <end position="33"/>
    </location>
</feature>
<evidence type="ECO:0000256" key="1">
    <source>
        <dbReference type="SAM" id="MobiDB-lite"/>
    </source>
</evidence>
<sequence length="48" mass="4911">MPAAYALIIGSPLTFATEVVTTTPLPSRSSGSNGIDRVTPAFTNKAST</sequence>
<keyword evidence="3" id="KW-1185">Reference proteome</keyword>
<dbReference type="RefSeq" id="WP_323332270.1">
    <property type="nucleotide sequence ID" value="NZ_JAYFSI010000009.1"/>
</dbReference>
<feature type="region of interest" description="Disordered" evidence="1">
    <location>
        <begin position="23"/>
        <end position="48"/>
    </location>
</feature>
<evidence type="ECO:0000313" key="3">
    <source>
        <dbReference type="Proteomes" id="UP001304298"/>
    </source>
</evidence>
<proteinExistence type="predicted"/>
<dbReference type="Proteomes" id="UP001304298">
    <property type="component" value="Unassembled WGS sequence"/>
</dbReference>
<gene>
    <name evidence="2" type="ORF">VA596_33390</name>
</gene>
<evidence type="ECO:0000313" key="2">
    <source>
        <dbReference type="EMBL" id="MEA5364467.1"/>
    </source>
</evidence>
<dbReference type="EMBL" id="JAYFSI010000009">
    <property type="protein sequence ID" value="MEA5364467.1"/>
    <property type="molecule type" value="Genomic_DNA"/>
</dbReference>
<name>A0ABU5RDX0_9PSEU</name>
<protein>
    <submittedName>
        <fullName evidence="2">Uncharacterized protein</fullName>
    </submittedName>
</protein>